<dbReference type="EMBL" id="HG793145">
    <property type="protein sequence ID" value="CRL24711.1"/>
    <property type="molecule type" value="Genomic_DNA"/>
</dbReference>
<dbReference type="Proteomes" id="UP000053732">
    <property type="component" value="Unassembled WGS sequence"/>
</dbReference>
<keyword evidence="2" id="KW-1185">Reference proteome</keyword>
<sequence>MPTQSKTTDSEHARLQNDYGADYWVRNSAQQHRRATAGRGLFAGLQDVKHYNVDHGWAKRKSEAAQPGILGSLWSRYAISTMLMLSKVRD</sequence>
<dbReference type="AlphaFoldDB" id="A0A0G4PEN0"/>
<evidence type="ECO:0000313" key="2">
    <source>
        <dbReference type="Proteomes" id="UP000053732"/>
    </source>
</evidence>
<evidence type="ECO:0000313" key="1">
    <source>
        <dbReference type="EMBL" id="CRL24711.1"/>
    </source>
</evidence>
<gene>
    <name evidence="1" type="ORF">PCAMFM013_S012g000321</name>
</gene>
<reference evidence="1 2" key="1">
    <citation type="journal article" date="2014" name="Nat. Commun.">
        <title>Multiple recent horizontal transfers of a large genomic region in cheese making fungi.</title>
        <authorList>
            <person name="Cheeseman K."/>
            <person name="Ropars J."/>
            <person name="Renault P."/>
            <person name="Dupont J."/>
            <person name="Gouzy J."/>
            <person name="Branca A."/>
            <person name="Abraham A.L."/>
            <person name="Ceppi M."/>
            <person name="Conseiller E."/>
            <person name="Debuchy R."/>
            <person name="Malagnac F."/>
            <person name="Goarin A."/>
            <person name="Silar P."/>
            <person name="Lacoste S."/>
            <person name="Sallet E."/>
            <person name="Bensimon A."/>
            <person name="Giraud T."/>
            <person name="Brygoo Y."/>
        </authorList>
    </citation>
    <scope>NUCLEOTIDE SEQUENCE [LARGE SCALE GENOMIC DNA]</scope>
    <source>
        <strain evidence="2">FM 013</strain>
    </source>
</reference>
<accession>A0A0G4PEN0</accession>
<name>A0A0G4PEN0_PENC3</name>
<organism evidence="1 2">
    <name type="scientific">Penicillium camemberti (strain FM 013)</name>
    <dbReference type="NCBI Taxonomy" id="1429867"/>
    <lineage>
        <taxon>Eukaryota</taxon>
        <taxon>Fungi</taxon>
        <taxon>Dikarya</taxon>
        <taxon>Ascomycota</taxon>
        <taxon>Pezizomycotina</taxon>
        <taxon>Eurotiomycetes</taxon>
        <taxon>Eurotiomycetidae</taxon>
        <taxon>Eurotiales</taxon>
        <taxon>Aspergillaceae</taxon>
        <taxon>Penicillium</taxon>
    </lineage>
</organism>
<protein>
    <submittedName>
        <fullName evidence="1">Str. FM013</fullName>
    </submittedName>
</protein>
<proteinExistence type="predicted"/>